<evidence type="ECO:0000313" key="2">
    <source>
        <dbReference type="WBParaSite" id="BXY_0915200.1"/>
    </source>
</evidence>
<sequence length="94" mass="10657">MIRLTSFAPLPTSDVMDNIGVPDDQFLSWFGFKTCENLRLFEEGEDLWIRLVFGSLLGVLSSDSLKGPTRVPYYIYTSGRLYVALELLVNLSTF</sequence>
<evidence type="ECO:0000313" key="1">
    <source>
        <dbReference type="Proteomes" id="UP000095284"/>
    </source>
</evidence>
<dbReference type="AlphaFoldDB" id="A0A1I7S809"/>
<dbReference type="WBParaSite" id="BXY_0915200.1">
    <property type="protein sequence ID" value="BXY_0915200.1"/>
    <property type="gene ID" value="BXY_0915200"/>
</dbReference>
<dbReference type="Proteomes" id="UP000095284">
    <property type="component" value="Unplaced"/>
</dbReference>
<protein>
    <submittedName>
        <fullName evidence="2">Ovule protein</fullName>
    </submittedName>
</protein>
<reference evidence="2" key="1">
    <citation type="submission" date="2016-11" db="UniProtKB">
        <authorList>
            <consortium name="WormBaseParasite"/>
        </authorList>
    </citation>
    <scope>IDENTIFICATION</scope>
</reference>
<organism evidence="1 2">
    <name type="scientific">Bursaphelenchus xylophilus</name>
    <name type="common">Pinewood nematode worm</name>
    <name type="synonym">Aphelenchoides xylophilus</name>
    <dbReference type="NCBI Taxonomy" id="6326"/>
    <lineage>
        <taxon>Eukaryota</taxon>
        <taxon>Metazoa</taxon>
        <taxon>Ecdysozoa</taxon>
        <taxon>Nematoda</taxon>
        <taxon>Chromadorea</taxon>
        <taxon>Rhabditida</taxon>
        <taxon>Tylenchina</taxon>
        <taxon>Tylenchomorpha</taxon>
        <taxon>Aphelenchoidea</taxon>
        <taxon>Aphelenchoididae</taxon>
        <taxon>Bursaphelenchus</taxon>
    </lineage>
</organism>
<proteinExistence type="predicted"/>
<name>A0A1I7S809_BURXY</name>
<accession>A0A1I7S809</accession>